<accession>V9FGJ8</accession>
<dbReference type="HOGENOM" id="CLU_1443644_0_0_1"/>
<dbReference type="AlphaFoldDB" id="V9FGJ8"/>
<proteinExistence type="predicted"/>
<organism evidence="2 3">
    <name type="scientific">Phytophthora nicotianae P1569</name>
    <dbReference type="NCBI Taxonomy" id="1317065"/>
    <lineage>
        <taxon>Eukaryota</taxon>
        <taxon>Sar</taxon>
        <taxon>Stramenopiles</taxon>
        <taxon>Oomycota</taxon>
        <taxon>Peronosporomycetes</taxon>
        <taxon>Peronosporales</taxon>
        <taxon>Peronosporaceae</taxon>
        <taxon>Phytophthora</taxon>
    </lineage>
</organism>
<feature type="region of interest" description="Disordered" evidence="1">
    <location>
        <begin position="1"/>
        <end position="21"/>
    </location>
</feature>
<reference evidence="2 3" key="1">
    <citation type="submission" date="2013-11" db="EMBL/GenBank/DDBJ databases">
        <title>The Genome Sequence of Phytophthora parasitica P1569.</title>
        <authorList>
            <consortium name="The Broad Institute Genomics Platform"/>
            <person name="Russ C."/>
            <person name="Tyler B."/>
            <person name="Panabieres F."/>
            <person name="Shan W."/>
            <person name="Tripathy S."/>
            <person name="Grunwald N."/>
            <person name="Machado M."/>
            <person name="Johnson C.S."/>
            <person name="Arredondo F."/>
            <person name="Hong C."/>
            <person name="Coffey M."/>
            <person name="Young S.K."/>
            <person name="Zeng Q."/>
            <person name="Gargeya S."/>
            <person name="Fitzgerald M."/>
            <person name="Abouelleil A."/>
            <person name="Alvarado L."/>
            <person name="Chapman S.B."/>
            <person name="Gainer-Dewar J."/>
            <person name="Goldberg J."/>
            <person name="Griggs A."/>
            <person name="Gujja S."/>
            <person name="Hansen M."/>
            <person name="Howarth C."/>
            <person name="Imamovic A."/>
            <person name="Ireland A."/>
            <person name="Larimer J."/>
            <person name="McCowan C."/>
            <person name="Murphy C."/>
            <person name="Pearson M."/>
            <person name="Poon T.W."/>
            <person name="Priest M."/>
            <person name="Roberts A."/>
            <person name="Saif S."/>
            <person name="Shea T."/>
            <person name="Sykes S."/>
            <person name="Wortman J."/>
            <person name="Nusbaum C."/>
            <person name="Birren B."/>
        </authorList>
    </citation>
    <scope>NUCLEOTIDE SEQUENCE [LARGE SCALE GENOMIC DNA]</scope>
    <source>
        <strain evidence="2 3">P1569</strain>
    </source>
</reference>
<gene>
    <name evidence="2" type="ORF">F443_06187</name>
</gene>
<evidence type="ECO:0000313" key="3">
    <source>
        <dbReference type="Proteomes" id="UP000018721"/>
    </source>
</evidence>
<sequence>MSGLQTHRGFPDKIMNDVGGSTQKRSDVEYIETFLASQGQKGTIRSSTEPASEKWTPTKRFTHSEMLNENLLRIAEAHETIAQATIMRQSREESGPHNPSRTGIHLLCPTILSADLSIRSMDIFCGNGNPADQHSGFAEQTLNIKQQGLFKGKRTRDLVAAYLGCSQSTVERVMAFYNEFPDTNFEII</sequence>
<protein>
    <submittedName>
        <fullName evidence="2">Uncharacterized protein</fullName>
    </submittedName>
</protein>
<evidence type="ECO:0000256" key="1">
    <source>
        <dbReference type="SAM" id="MobiDB-lite"/>
    </source>
</evidence>
<dbReference type="Proteomes" id="UP000018721">
    <property type="component" value="Unassembled WGS sequence"/>
</dbReference>
<evidence type="ECO:0000313" key="2">
    <source>
        <dbReference type="EMBL" id="ETI50221.1"/>
    </source>
</evidence>
<keyword evidence="3" id="KW-1185">Reference proteome</keyword>
<comment type="caution">
    <text evidence="2">The sequence shown here is derived from an EMBL/GenBank/DDBJ whole genome shotgun (WGS) entry which is preliminary data.</text>
</comment>
<dbReference type="EMBL" id="ANIZ01001044">
    <property type="protein sequence ID" value="ETI50221.1"/>
    <property type="molecule type" value="Genomic_DNA"/>
</dbReference>
<name>V9FGJ8_PHYNI</name>